<proteinExistence type="predicted"/>
<evidence type="ECO:0000256" key="1">
    <source>
        <dbReference type="SAM" id="MobiDB-lite"/>
    </source>
</evidence>
<accession>A0A084JNG4</accession>
<comment type="caution">
    <text evidence="2">The sequence shown here is derived from an EMBL/GenBank/DDBJ whole genome shotgun (WGS) entry which is preliminary data.</text>
</comment>
<gene>
    <name evidence="2" type="ORF">IO98_09325</name>
</gene>
<dbReference type="EMBL" id="JPME01000011">
    <property type="protein sequence ID" value="KEZ90498.1"/>
    <property type="molecule type" value="Genomic_DNA"/>
</dbReference>
<feature type="region of interest" description="Disordered" evidence="1">
    <location>
        <begin position="1"/>
        <end position="27"/>
    </location>
</feature>
<feature type="compositionally biased region" description="Basic residues" evidence="1">
    <location>
        <begin position="17"/>
        <end position="27"/>
    </location>
</feature>
<evidence type="ECO:0000313" key="2">
    <source>
        <dbReference type="EMBL" id="KEZ90498.1"/>
    </source>
</evidence>
<evidence type="ECO:0000313" key="3">
    <source>
        <dbReference type="Proteomes" id="UP000028525"/>
    </source>
</evidence>
<sequence length="396" mass="44325">MNFLKKNSAKQESCKMKKEKKPPGIKRRLARTGGGILLLVILGVWAYHDLPIHYARFYLTRSALQTRGRLVNLWGKDKEGEGAEEDSLKLIADEVEWNGHSVLILPGGFGINWKEQRDDKHTFTQGSLDVYFLGAIRDGFHYWADSENAVISVPGIKGTTIKTSQDTLKKVIGFSIVPGGREHLRDRLTTLKKDTIHMMNQSHMEFAGRDKNGVTIKVSVPSALFDTYLNEIGELLNEGPGKDMKEWGQMLEERKTPGETQEILFTIDKKLNITEINVEGLTDMSLLLESNGGLSAAGSVMLRERKFDMSAKVYFGNGQEGKRTFQIPELTVTYHNERFELGLELSGGYEGGKISSDALEYGKLSDTGGDYSSDGLQKVKDEFLKRAGELSLDFYK</sequence>
<dbReference type="STRING" id="29354.IO98_09325"/>
<dbReference type="Proteomes" id="UP000028525">
    <property type="component" value="Unassembled WGS sequence"/>
</dbReference>
<reference evidence="2 3" key="1">
    <citation type="submission" date="2014-07" db="EMBL/GenBank/DDBJ databases">
        <title>Draft genome of Clostridium celerecrescens 152B isolated from sediments associated with methane hydrate from Krishna Godavari basin.</title>
        <authorList>
            <person name="Honkalas V.S."/>
            <person name="Dabir A.P."/>
            <person name="Arora P."/>
            <person name="Dhakephalkar P.K."/>
        </authorList>
    </citation>
    <scope>NUCLEOTIDE SEQUENCE [LARGE SCALE GENOMIC DNA]</scope>
    <source>
        <strain evidence="2 3">152B</strain>
    </source>
</reference>
<protein>
    <submittedName>
        <fullName evidence="2">Uncharacterized protein</fullName>
    </submittedName>
</protein>
<organism evidence="2 3">
    <name type="scientific">Lacrimispora celerecrescens</name>
    <dbReference type="NCBI Taxonomy" id="29354"/>
    <lineage>
        <taxon>Bacteria</taxon>
        <taxon>Bacillati</taxon>
        <taxon>Bacillota</taxon>
        <taxon>Clostridia</taxon>
        <taxon>Lachnospirales</taxon>
        <taxon>Lachnospiraceae</taxon>
        <taxon>Lacrimispora</taxon>
    </lineage>
</organism>
<keyword evidence="3" id="KW-1185">Reference proteome</keyword>
<dbReference type="AlphaFoldDB" id="A0A084JNG4"/>
<name>A0A084JNG4_9FIRM</name>